<sequence>MEKKNALFLPYACMTLILNCLDDLDESIKSTPGMFTDSTKLGGSVDLLEGKKALQRDLDKLHRWAVGSGIKFNKAKCQMLRSCHKNSMQSYRERVAVKLISREGKETSGILAYIKNSVASRTRTVIVPLYLALVRPHLKCCVHFRAPHDNTDTEVLQRVQRRATEPLKGLESDL</sequence>
<comment type="caution">
    <text evidence="1">The sequence shown here is derived from an EMBL/GenBank/DDBJ whole genome shotgun (WGS) entry which is preliminary data.</text>
</comment>
<gene>
    <name evidence="1" type="ORF">HGM15179_002354</name>
</gene>
<organism evidence="1 2">
    <name type="scientific">Zosterops borbonicus</name>
    <dbReference type="NCBI Taxonomy" id="364589"/>
    <lineage>
        <taxon>Eukaryota</taxon>
        <taxon>Metazoa</taxon>
        <taxon>Chordata</taxon>
        <taxon>Craniata</taxon>
        <taxon>Vertebrata</taxon>
        <taxon>Euteleostomi</taxon>
        <taxon>Archelosauria</taxon>
        <taxon>Archosauria</taxon>
        <taxon>Dinosauria</taxon>
        <taxon>Saurischia</taxon>
        <taxon>Theropoda</taxon>
        <taxon>Coelurosauria</taxon>
        <taxon>Aves</taxon>
        <taxon>Neognathae</taxon>
        <taxon>Neoaves</taxon>
        <taxon>Telluraves</taxon>
        <taxon>Australaves</taxon>
        <taxon>Passeriformes</taxon>
        <taxon>Sylvioidea</taxon>
        <taxon>Zosteropidae</taxon>
        <taxon>Zosterops</taxon>
    </lineage>
</organism>
<evidence type="ECO:0000313" key="1">
    <source>
        <dbReference type="EMBL" id="TRZ24652.1"/>
    </source>
</evidence>
<evidence type="ECO:0008006" key="3">
    <source>
        <dbReference type="Google" id="ProtNLM"/>
    </source>
</evidence>
<dbReference type="EMBL" id="SWJQ01000042">
    <property type="protein sequence ID" value="TRZ24652.1"/>
    <property type="molecule type" value="Genomic_DNA"/>
</dbReference>
<reference evidence="1" key="1">
    <citation type="submission" date="2019-04" db="EMBL/GenBank/DDBJ databases">
        <title>Genome assembly of Zosterops borbonicus 15179.</title>
        <authorList>
            <person name="Leroy T."/>
            <person name="Anselmetti Y."/>
            <person name="Tilak M.-K."/>
            <person name="Nabholz B."/>
        </authorList>
    </citation>
    <scope>NUCLEOTIDE SEQUENCE</scope>
    <source>
        <strain evidence="1">HGM_15179</strain>
        <tissue evidence="1">Muscle</tissue>
    </source>
</reference>
<dbReference type="PANTHER" id="PTHR33332">
    <property type="entry name" value="REVERSE TRANSCRIPTASE DOMAIN-CONTAINING PROTEIN"/>
    <property type="match status" value="1"/>
</dbReference>
<dbReference type="Proteomes" id="UP000796761">
    <property type="component" value="Unassembled WGS sequence"/>
</dbReference>
<name>A0A8K1GV62_9PASS</name>
<evidence type="ECO:0000313" key="2">
    <source>
        <dbReference type="Proteomes" id="UP000796761"/>
    </source>
</evidence>
<accession>A0A8K1GV62</accession>
<dbReference type="AlphaFoldDB" id="A0A8K1GV62"/>
<protein>
    <recommendedName>
        <fullName evidence="3">Reverse transcriptase</fullName>
    </recommendedName>
</protein>
<keyword evidence="2" id="KW-1185">Reference proteome</keyword>
<proteinExistence type="predicted"/>
<dbReference type="OrthoDB" id="276744at2759"/>